<keyword evidence="9" id="KW-0732">Signal</keyword>
<keyword evidence="2 8" id="KW-0813">Transport</keyword>
<protein>
    <recommendedName>
        <fullName evidence="8">High-potential iron-sulfur protein</fullName>
        <shortName evidence="8">HiPIP</shortName>
    </recommendedName>
</protein>
<organism evidence="11 12">
    <name type="scientific">Marinospirillum celere</name>
    <dbReference type="NCBI Taxonomy" id="1122252"/>
    <lineage>
        <taxon>Bacteria</taxon>
        <taxon>Pseudomonadati</taxon>
        <taxon>Pseudomonadota</taxon>
        <taxon>Gammaproteobacteria</taxon>
        <taxon>Oceanospirillales</taxon>
        <taxon>Oceanospirillaceae</taxon>
        <taxon>Marinospirillum</taxon>
    </lineage>
</organism>
<dbReference type="Proteomes" id="UP000199058">
    <property type="component" value="Unassembled WGS sequence"/>
</dbReference>
<dbReference type="Gene3D" id="4.10.490.10">
    <property type="entry name" value="High potential iron-sulphur protein"/>
    <property type="match status" value="1"/>
</dbReference>
<keyword evidence="12" id="KW-1185">Reference proteome</keyword>
<keyword evidence="3 8" id="KW-0004">4Fe-4S</keyword>
<dbReference type="InterPro" id="IPR000170">
    <property type="entry name" value="High_potential_FeS_prot"/>
</dbReference>
<proteinExistence type="inferred from homology"/>
<dbReference type="GO" id="GO:0009055">
    <property type="term" value="F:electron transfer activity"/>
    <property type="evidence" value="ECO:0007669"/>
    <property type="project" value="InterPro"/>
</dbReference>
<evidence type="ECO:0000256" key="6">
    <source>
        <dbReference type="ARBA" id="ARBA00023004"/>
    </source>
</evidence>
<evidence type="ECO:0000256" key="1">
    <source>
        <dbReference type="ARBA" id="ARBA00002137"/>
    </source>
</evidence>
<dbReference type="Pfam" id="PF01355">
    <property type="entry name" value="HIPIP"/>
    <property type="match status" value="1"/>
</dbReference>
<dbReference type="PROSITE" id="PS51373">
    <property type="entry name" value="HIPIP"/>
    <property type="match status" value="1"/>
</dbReference>
<keyword evidence="5 8" id="KW-0249">Electron transport</keyword>
<dbReference type="GO" id="GO:0051539">
    <property type="term" value="F:4 iron, 4 sulfur cluster binding"/>
    <property type="evidence" value="ECO:0007669"/>
    <property type="project" value="UniProtKB-KW"/>
</dbReference>
<gene>
    <name evidence="11" type="ORF">SAMN05660443_0139</name>
</gene>
<dbReference type="GO" id="GO:0019646">
    <property type="term" value="P:aerobic electron transport chain"/>
    <property type="evidence" value="ECO:0007669"/>
    <property type="project" value="InterPro"/>
</dbReference>
<evidence type="ECO:0000313" key="12">
    <source>
        <dbReference type="Proteomes" id="UP000199058"/>
    </source>
</evidence>
<dbReference type="InterPro" id="IPR006311">
    <property type="entry name" value="TAT_signal"/>
</dbReference>
<feature type="signal peptide" evidence="9">
    <location>
        <begin position="1"/>
        <end position="34"/>
    </location>
</feature>
<keyword evidence="4 8" id="KW-0479">Metal-binding</keyword>
<comment type="subunit">
    <text evidence="8">Homodimer.</text>
</comment>
<comment type="similarity">
    <text evidence="8">Belongs to the high-potential iron-sulfur protein (HiPIP) family.</text>
</comment>
<evidence type="ECO:0000256" key="3">
    <source>
        <dbReference type="ARBA" id="ARBA00022485"/>
    </source>
</evidence>
<evidence type="ECO:0000256" key="5">
    <source>
        <dbReference type="ARBA" id="ARBA00022982"/>
    </source>
</evidence>
<evidence type="ECO:0000256" key="2">
    <source>
        <dbReference type="ARBA" id="ARBA00022448"/>
    </source>
</evidence>
<evidence type="ECO:0000256" key="9">
    <source>
        <dbReference type="SAM" id="SignalP"/>
    </source>
</evidence>
<dbReference type="SUPFAM" id="SSF57652">
    <property type="entry name" value="HIPIP (high potential iron protein)"/>
    <property type="match status" value="1"/>
</dbReference>
<dbReference type="EMBL" id="FOLH01000001">
    <property type="protein sequence ID" value="SFB78978.1"/>
    <property type="molecule type" value="Genomic_DNA"/>
</dbReference>
<evidence type="ECO:0000256" key="7">
    <source>
        <dbReference type="ARBA" id="ARBA00023014"/>
    </source>
</evidence>
<evidence type="ECO:0000259" key="10">
    <source>
        <dbReference type="PROSITE" id="PS51373"/>
    </source>
</evidence>
<feature type="chain" id="PRO_5011611977" description="High-potential iron-sulfur protein" evidence="9">
    <location>
        <begin position="35"/>
        <end position="100"/>
    </location>
</feature>
<keyword evidence="6 8" id="KW-0408">Iron</keyword>
<dbReference type="AlphaFoldDB" id="A0A1I1E165"/>
<evidence type="ECO:0000313" key="11">
    <source>
        <dbReference type="EMBL" id="SFB78978.1"/>
    </source>
</evidence>
<dbReference type="PROSITE" id="PS51318">
    <property type="entry name" value="TAT"/>
    <property type="match status" value="1"/>
</dbReference>
<dbReference type="RefSeq" id="WP_091957722.1">
    <property type="nucleotide sequence ID" value="NZ_FOLH01000001.1"/>
</dbReference>
<sequence length="100" mass="11009">MAFQSSRRAFMKKGLFGLAALPLGMGALTSQAFAERKQITEDNPAAAALGYVKESTTEGQYCDNCIFWEQGNNPPESCSLLQPNNFRVEAKGWCERWVAG</sequence>
<comment type="function">
    <text evidence="1 8">Specific class of high-redox-potential 4Fe-4S ferredoxins. Functions in anaerobic electron transport in most purple and in some other photosynthetic bacteria and in at least one genus (Paracoccus) of halophilic, denitrifying bacteria.</text>
</comment>
<accession>A0A1I1E165</accession>
<evidence type="ECO:0000256" key="8">
    <source>
        <dbReference type="RuleBase" id="RU000620"/>
    </source>
</evidence>
<dbReference type="InterPro" id="IPR036369">
    <property type="entry name" value="HIPIP_sf"/>
</dbReference>
<dbReference type="OrthoDB" id="5298540at2"/>
<name>A0A1I1E165_9GAMM</name>
<feature type="domain" description="High potential iron-sulfur proteins family profile" evidence="10">
    <location>
        <begin position="33"/>
        <end position="100"/>
    </location>
</feature>
<dbReference type="GO" id="GO:0046872">
    <property type="term" value="F:metal ion binding"/>
    <property type="evidence" value="ECO:0007669"/>
    <property type="project" value="UniProtKB-KW"/>
</dbReference>
<keyword evidence="7 8" id="KW-0411">Iron-sulfur</keyword>
<reference evidence="11 12" key="1">
    <citation type="submission" date="2016-10" db="EMBL/GenBank/DDBJ databases">
        <authorList>
            <person name="de Groot N.N."/>
        </authorList>
    </citation>
    <scope>NUCLEOTIDE SEQUENCE [LARGE SCALE GENOMIC DNA]</scope>
    <source>
        <strain evidence="11 12">DSM 18438</strain>
    </source>
</reference>
<evidence type="ECO:0000256" key="4">
    <source>
        <dbReference type="ARBA" id="ARBA00022723"/>
    </source>
</evidence>